<dbReference type="Proteomes" id="UP000017842">
    <property type="component" value="Unassembled WGS sequence"/>
</dbReference>
<name>V5BQV4_9GAMM</name>
<dbReference type="EMBL" id="AYLO01000159">
    <property type="protein sequence ID" value="ESS66948.1"/>
    <property type="molecule type" value="Genomic_DNA"/>
</dbReference>
<dbReference type="SUPFAM" id="SSF81296">
    <property type="entry name" value="E set domains"/>
    <property type="match status" value="1"/>
</dbReference>
<dbReference type="InterPro" id="IPR030995">
    <property type="entry name" value="SoxZ"/>
</dbReference>
<dbReference type="eggNOG" id="COG5501">
    <property type="taxonomic scope" value="Bacteria"/>
</dbReference>
<dbReference type="InterPro" id="IPR014880">
    <property type="entry name" value="SoxZ_dom"/>
</dbReference>
<evidence type="ECO:0000313" key="2">
    <source>
        <dbReference type="EMBL" id="ESS66948.1"/>
    </source>
</evidence>
<accession>V5BQV4</accession>
<evidence type="ECO:0000313" key="3">
    <source>
        <dbReference type="Proteomes" id="UP000017842"/>
    </source>
</evidence>
<comment type="caution">
    <text evidence="2">The sequence shown here is derived from an EMBL/GenBank/DDBJ whole genome shotgun (WGS) entry which is preliminary data.</text>
</comment>
<dbReference type="RefSeq" id="WP_023496483.1">
    <property type="nucleotide sequence ID" value="NZ_AYLO01000159.1"/>
</dbReference>
<gene>
    <name evidence="2" type="primary">soxZ</name>
    <name evidence="2" type="ORF">MGMO_174c00140</name>
</gene>
<feature type="domain" description="Sulphur oxidation protein SoxZ" evidence="1">
    <location>
        <begin position="8"/>
        <end position="99"/>
    </location>
</feature>
<dbReference type="AlphaFoldDB" id="V5BQV4"/>
<dbReference type="Pfam" id="PF08770">
    <property type="entry name" value="SoxZ"/>
    <property type="match status" value="1"/>
</dbReference>
<dbReference type="NCBIfam" id="TIGR04490">
    <property type="entry name" value="SoxZ_true"/>
    <property type="match status" value="1"/>
</dbReference>
<dbReference type="InterPro" id="IPR013783">
    <property type="entry name" value="Ig-like_fold"/>
</dbReference>
<dbReference type="STRING" id="1116472.MGMO_174c00140"/>
<protein>
    <submittedName>
        <fullName evidence="2">Sulfur oxidation protein SoxZ</fullName>
    </submittedName>
</protein>
<reference evidence="2 3" key="1">
    <citation type="journal article" date="2013" name="Genome Announc.">
        <title>Draft Genome Sequence of the Methanotrophic Gammaproteobacterium Methyloglobulus morosus DSM 22980 Strain KoM1.</title>
        <authorList>
            <person name="Poehlein A."/>
            <person name="Deutzmann J.S."/>
            <person name="Daniel R."/>
            <person name="Simeonova D.D."/>
        </authorList>
    </citation>
    <scope>NUCLEOTIDE SEQUENCE [LARGE SCALE GENOMIC DNA]</scope>
    <source>
        <strain evidence="2 3">KoM1</strain>
    </source>
</reference>
<dbReference type="Gene3D" id="2.60.40.10">
    <property type="entry name" value="Immunoglobulins"/>
    <property type="match status" value="1"/>
</dbReference>
<dbReference type="InterPro" id="IPR014756">
    <property type="entry name" value="Ig_E-set"/>
</dbReference>
<proteinExistence type="predicted"/>
<organism evidence="2 3">
    <name type="scientific">Methyloglobulus morosus KoM1</name>
    <dbReference type="NCBI Taxonomy" id="1116472"/>
    <lineage>
        <taxon>Bacteria</taxon>
        <taxon>Pseudomonadati</taxon>
        <taxon>Pseudomonadota</taxon>
        <taxon>Gammaproteobacteria</taxon>
        <taxon>Methylococcales</taxon>
        <taxon>Methylococcaceae</taxon>
        <taxon>Methyloglobulus</taxon>
    </lineage>
</organism>
<sequence length="103" mass="11387">MSSIKIRTKRLDGNTQIRTLISHPMEHGRNKDKTTNKLIPAHFIQVLTVTHNGKTIATCNMGAGISKDPYFAFLLKGGKVGDVISIDWVDNLGNKDSEKHTVT</sequence>
<keyword evidence="3" id="KW-1185">Reference proteome</keyword>
<dbReference type="OrthoDB" id="9795530at2"/>
<evidence type="ECO:0000259" key="1">
    <source>
        <dbReference type="Pfam" id="PF08770"/>
    </source>
</evidence>